<dbReference type="EMBL" id="JBJQOH010000007">
    <property type="protein sequence ID" value="KAL3678336.1"/>
    <property type="molecule type" value="Genomic_DNA"/>
</dbReference>
<evidence type="ECO:0000256" key="1">
    <source>
        <dbReference type="SAM" id="MobiDB-lite"/>
    </source>
</evidence>
<keyword evidence="3" id="KW-1185">Reference proteome</keyword>
<gene>
    <name evidence="2" type="ORF">R1sor_021292</name>
</gene>
<name>A0ABD3GI54_9MARC</name>
<comment type="caution">
    <text evidence="2">The sequence shown here is derived from an EMBL/GenBank/DDBJ whole genome shotgun (WGS) entry which is preliminary data.</text>
</comment>
<proteinExistence type="predicted"/>
<feature type="region of interest" description="Disordered" evidence="1">
    <location>
        <begin position="176"/>
        <end position="213"/>
    </location>
</feature>
<sequence>MERVRYYFRESFPDRDTLVGAVHRQQWPFVFKDSEIAHYLGSARYKLPIGWKIYTGEDIGILTIPKWTYRVVGGTKEYRCTAVTLWSTRCRCEKSFQNKDELPGHCVCEWLLKRPYCILCGSKGSSCKIRLEINNSYLDKDKEVEESLSQDLCLCSTFFGHNCVCYCRYQRTENQPESNEDCSEEEQGERDSKRRRDNSPETKSAQKVKPTVKKAATTVKELQICLTVGVGGDSADRNFSETEGFSGLLRFHEDDQSGTWR</sequence>
<evidence type="ECO:0000313" key="2">
    <source>
        <dbReference type="EMBL" id="KAL3678336.1"/>
    </source>
</evidence>
<feature type="compositionally biased region" description="Basic and acidic residues" evidence="1">
    <location>
        <begin position="189"/>
        <end position="200"/>
    </location>
</feature>
<evidence type="ECO:0000313" key="3">
    <source>
        <dbReference type="Proteomes" id="UP001633002"/>
    </source>
</evidence>
<reference evidence="2 3" key="1">
    <citation type="submission" date="2024-09" db="EMBL/GenBank/DDBJ databases">
        <title>Chromosome-scale assembly of Riccia sorocarpa.</title>
        <authorList>
            <person name="Paukszto L."/>
        </authorList>
    </citation>
    <scope>NUCLEOTIDE SEQUENCE [LARGE SCALE GENOMIC DNA]</scope>
    <source>
        <strain evidence="2">LP-2024</strain>
        <tissue evidence="2">Aerial parts of the thallus</tissue>
    </source>
</reference>
<feature type="compositionally biased region" description="Acidic residues" evidence="1">
    <location>
        <begin position="178"/>
        <end position="188"/>
    </location>
</feature>
<accession>A0ABD3GI54</accession>
<organism evidence="2 3">
    <name type="scientific">Riccia sorocarpa</name>
    <dbReference type="NCBI Taxonomy" id="122646"/>
    <lineage>
        <taxon>Eukaryota</taxon>
        <taxon>Viridiplantae</taxon>
        <taxon>Streptophyta</taxon>
        <taxon>Embryophyta</taxon>
        <taxon>Marchantiophyta</taxon>
        <taxon>Marchantiopsida</taxon>
        <taxon>Marchantiidae</taxon>
        <taxon>Marchantiales</taxon>
        <taxon>Ricciaceae</taxon>
        <taxon>Riccia</taxon>
    </lineage>
</organism>
<dbReference type="Proteomes" id="UP001633002">
    <property type="component" value="Unassembled WGS sequence"/>
</dbReference>
<protein>
    <submittedName>
        <fullName evidence="2">Uncharacterized protein</fullName>
    </submittedName>
</protein>
<dbReference type="AlphaFoldDB" id="A0ABD3GI54"/>